<name>A0A061RVB2_9CHLO</name>
<dbReference type="Gene3D" id="3.40.50.300">
    <property type="entry name" value="P-loop containing nucleotide triphosphate hydrolases"/>
    <property type="match status" value="1"/>
</dbReference>
<dbReference type="InterPro" id="IPR000863">
    <property type="entry name" value="Sulfotransferase_dom"/>
</dbReference>
<comment type="similarity">
    <text evidence="1 3">Belongs to the sulfotransferase 1 family.</text>
</comment>
<protein>
    <recommendedName>
        <fullName evidence="3">Sulfotransferase</fullName>
        <ecNumber evidence="3">2.8.2.-</ecNumber>
    </recommendedName>
</protein>
<dbReference type="Pfam" id="PF00685">
    <property type="entry name" value="Sulfotransfer_1"/>
    <property type="match status" value="1"/>
</dbReference>
<evidence type="ECO:0000256" key="3">
    <source>
        <dbReference type="RuleBase" id="RU361155"/>
    </source>
</evidence>
<gene>
    <name evidence="6" type="ORF">TSPGSL018_25477</name>
</gene>
<dbReference type="PANTHER" id="PTHR11783">
    <property type="entry name" value="SULFOTRANSFERASE SULT"/>
    <property type="match status" value="1"/>
</dbReference>
<dbReference type="InterPro" id="IPR027417">
    <property type="entry name" value="P-loop_NTPase"/>
</dbReference>
<sequence length="247" mass="27917">MQTDGSIPESAANSPCSNFQLYPEALPQNPPETADPVWGRWSLSDLAEQRNPRLFSTHLAPKYLPKQLLSRGRIIYVMRNPKDAYLSLHYFKGEPRDGFMGNEHGPGSFARYLAPPAESQDPYGSYFQHVRDMQELFGRAEMTGRYAVVYYEELKTETREQIRRLATFLGAEISERKLGEIEKQVSFHNMKSGMDSNRANLVMRKGEVGDWKNLASPSRSPSARGWLRDPGPGRPAAQALLLPTPFP</sequence>
<evidence type="ECO:0000256" key="2">
    <source>
        <dbReference type="ARBA" id="ARBA00022679"/>
    </source>
</evidence>
<evidence type="ECO:0000256" key="1">
    <source>
        <dbReference type="ARBA" id="ARBA00005771"/>
    </source>
</evidence>
<reference evidence="6" key="1">
    <citation type="submission" date="2014-05" db="EMBL/GenBank/DDBJ databases">
        <title>The transcriptome of the halophilic microalga Tetraselmis sp. GSL018 isolated from the Great Salt Lake, Utah.</title>
        <authorList>
            <person name="Jinkerson R.E."/>
            <person name="D'Adamo S."/>
            <person name="Posewitz M.C."/>
        </authorList>
    </citation>
    <scope>NUCLEOTIDE SEQUENCE</scope>
    <source>
        <strain evidence="6">GSL018</strain>
    </source>
</reference>
<dbReference type="SUPFAM" id="SSF52540">
    <property type="entry name" value="P-loop containing nucleoside triphosphate hydrolases"/>
    <property type="match status" value="1"/>
</dbReference>
<feature type="region of interest" description="Disordered" evidence="4">
    <location>
        <begin position="1"/>
        <end position="29"/>
    </location>
</feature>
<proteinExistence type="inferred from homology"/>
<keyword evidence="2 3" id="KW-0808">Transferase</keyword>
<dbReference type="AlphaFoldDB" id="A0A061RVB2"/>
<feature type="compositionally biased region" description="Polar residues" evidence="4">
    <location>
        <begin position="1"/>
        <end position="20"/>
    </location>
</feature>
<dbReference type="EC" id="2.8.2.-" evidence="3"/>
<dbReference type="GO" id="GO:0008146">
    <property type="term" value="F:sulfotransferase activity"/>
    <property type="evidence" value="ECO:0007669"/>
    <property type="project" value="InterPro"/>
</dbReference>
<evidence type="ECO:0000256" key="4">
    <source>
        <dbReference type="SAM" id="MobiDB-lite"/>
    </source>
</evidence>
<feature type="region of interest" description="Disordered" evidence="4">
    <location>
        <begin position="212"/>
        <end position="247"/>
    </location>
</feature>
<evidence type="ECO:0000313" key="6">
    <source>
        <dbReference type="EMBL" id="JAC74610.1"/>
    </source>
</evidence>
<accession>A0A061RVB2</accession>
<feature type="domain" description="Sulfotransferase" evidence="5">
    <location>
        <begin position="45"/>
        <end position="213"/>
    </location>
</feature>
<evidence type="ECO:0000259" key="5">
    <source>
        <dbReference type="Pfam" id="PF00685"/>
    </source>
</evidence>
<dbReference type="EMBL" id="GBEZ01011150">
    <property type="protein sequence ID" value="JAC74610.1"/>
    <property type="molecule type" value="Transcribed_RNA"/>
</dbReference>
<organism evidence="6">
    <name type="scientific">Tetraselmis sp. GSL018</name>
    <dbReference type="NCBI Taxonomy" id="582737"/>
    <lineage>
        <taxon>Eukaryota</taxon>
        <taxon>Viridiplantae</taxon>
        <taxon>Chlorophyta</taxon>
        <taxon>core chlorophytes</taxon>
        <taxon>Chlorodendrophyceae</taxon>
        <taxon>Chlorodendrales</taxon>
        <taxon>Chlorodendraceae</taxon>
        <taxon>Tetraselmis</taxon>
    </lineage>
</organism>